<evidence type="ECO:0000259" key="3">
    <source>
        <dbReference type="Pfam" id="PF01073"/>
    </source>
</evidence>
<dbReference type="Gene3D" id="3.40.50.720">
    <property type="entry name" value="NAD(P)-binding Rossmann-like Domain"/>
    <property type="match status" value="1"/>
</dbReference>
<comment type="caution">
    <text evidence="4">The sequence shown here is derived from an EMBL/GenBank/DDBJ whole genome shotgun (WGS) entry which is preliminary data.</text>
</comment>
<dbReference type="AlphaFoldDB" id="A0ABD0U372"/>
<dbReference type="InterPro" id="IPR050425">
    <property type="entry name" value="NAD(P)_dehydrat-like"/>
</dbReference>
<sequence>MSESCSMTLTCVEEVDRIHQGCRTYPRLCVRALLNDVNLCGRGRENPGCRTYLSGRGRIESPWDRLSLIGMGRMPHVSLIKGSEKNAHLRKMDKAAENLQLFKADLLDYNAIEAAIFGCEGVFHVASPVILSGISNPEVELIRPALLGTRNIFKACSKTNIKRVVVVSSNAAIAINPDWPHGTIMDERCWLDEDFCRESELERGASIQLANAIIETENARVIIQFGSLDFSVITVRAVVVSTHRINSKGPIKRPYFTESATRLTHLPASRATNISESSRRRIFVFERLSQPEAPATKRVIVGGKISVFTSNATSLLTGLSAPGKYDAKAFSYRGSTIRQRKKNAEL</sequence>
<dbReference type="InterPro" id="IPR002225">
    <property type="entry name" value="3Beta_OHSteriod_DH/Estase"/>
</dbReference>
<accession>A0ABD0U372</accession>
<dbReference type="InterPro" id="IPR036291">
    <property type="entry name" value="NAD(P)-bd_dom_sf"/>
</dbReference>
<comment type="similarity">
    <text evidence="2">Belongs to the 3-beta-HSD family.</text>
</comment>
<evidence type="ECO:0000256" key="2">
    <source>
        <dbReference type="RuleBase" id="RU004475"/>
    </source>
</evidence>
<dbReference type="Proteomes" id="UP001552299">
    <property type="component" value="Unassembled WGS sequence"/>
</dbReference>
<dbReference type="PANTHER" id="PTHR10366">
    <property type="entry name" value="NAD DEPENDENT EPIMERASE/DEHYDRATASE"/>
    <property type="match status" value="1"/>
</dbReference>
<evidence type="ECO:0000313" key="5">
    <source>
        <dbReference type="Proteomes" id="UP001552299"/>
    </source>
</evidence>
<evidence type="ECO:0000313" key="4">
    <source>
        <dbReference type="EMBL" id="KAL0906325.1"/>
    </source>
</evidence>
<proteinExistence type="inferred from homology"/>
<protein>
    <recommendedName>
        <fullName evidence="3">3-beta hydroxysteroid dehydrogenase/isomerase domain-containing protein</fullName>
    </recommendedName>
</protein>
<gene>
    <name evidence="4" type="ORF">M5K25_024809</name>
</gene>
<dbReference type="EMBL" id="JANQDX010000018">
    <property type="protein sequence ID" value="KAL0906325.1"/>
    <property type="molecule type" value="Genomic_DNA"/>
</dbReference>
<name>A0ABD0U372_DENTH</name>
<keyword evidence="5" id="KW-1185">Reference proteome</keyword>
<keyword evidence="1 2" id="KW-0560">Oxidoreductase</keyword>
<dbReference type="GO" id="GO:0016491">
    <property type="term" value="F:oxidoreductase activity"/>
    <property type="evidence" value="ECO:0007669"/>
    <property type="project" value="UniProtKB-KW"/>
</dbReference>
<feature type="domain" description="3-beta hydroxysteroid dehydrogenase/isomerase" evidence="3">
    <location>
        <begin position="83"/>
        <end position="176"/>
    </location>
</feature>
<organism evidence="4 5">
    <name type="scientific">Dendrobium thyrsiflorum</name>
    <name type="common">Pinecone-like raceme dendrobium</name>
    <name type="synonym">Orchid</name>
    <dbReference type="NCBI Taxonomy" id="117978"/>
    <lineage>
        <taxon>Eukaryota</taxon>
        <taxon>Viridiplantae</taxon>
        <taxon>Streptophyta</taxon>
        <taxon>Embryophyta</taxon>
        <taxon>Tracheophyta</taxon>
        <taxon>Spermatophyta</taxon>
        <taxon>Magnoliopsida</taxon>
        <taxon>Liliopsida</taxon>
        <taxon>Asparagales</taxon>
        <taxon>Orchidaceae</taxon>
        <taxon>Epidendroideae</taxon>
        <taxon>Malaxideae</taxon>
        <taxon>Dendrobiinae</taxon>
        <taxon>Dendrobium</taxon>
    </lineage>
</organism>
<dbReference type="Pfam" id="PF01073">
    <property type="entry name" value="3Beta_HSD"/>
    <property type="match status" value="1"/>
</dbReference>
<dbReference type="SUPFAM" id="SSF51735">
    <property type="entry name" value="NAD(P)-binding Rossmann-fold domains"/>
    <property type="match status" value="1"/>
</dbReference>
<evidence type="ECO:0000256" key="1">
    <source>
        <dbReference type="ARBA" id="ARBA00023002"/>
    </source>
</evidence>
<reference evidence="4 5" key="1">
    <citation type="journal article" date="2024" name="Plant Biotechnol. J.">
        <title>Dendrobium thyrsiflorum genome and its molecular insights into genes involved in important horticultural traits.</title>
        <authorList>
            <person name="Chen B."/>
            <person name="Wang J.Y."/>
            <person name="Zheng P.J."/>
            <person name="Li K.L."/>
            <person name="Liang Y.M."/>
            <person name="Chen X.F."/>
            <person name="Zhang C."/>
            <person name="Zhao X."/>
            <person name="He X."/>
            <person name="Zhang G.Q."/>
            <person name="Liu Z.J."/>
            <person name="Xu Q."/>
        </authorList>
    </citation>
    <scope>NUCLEOTIDE SEQUENCE [LARGE SCALE GENOMIC DNA]</scope>
    <source>
        <strain evidence="4">GZMU011</strain>
    </source>
</reference>
<dbReference type="PANTHER" id="PTHR10366:SF831">
    <property type="entry name" value="NAD-DEPENDENT EPIMERASE_DEHYDRATASE DOMAIN-CONTAINING PROTEIN"/>
    <property type="match status" value="1"/>
</dbReference>